<keyword evidence="6 8" id="KW-0449">Lipoprotein</keyword>
<keyword evidence="2 8" id="KW-0732">Signal</keyword>
<feature type="region of interest" description="Disordered" evidence="9">
    <location>
        <begin position="27"/>
        <end position="48"/>
    </location>
</feature>
<dbReference type="InterPro" id="IPR006690">
    <property type="entry name" value="OMPA-like_CS"/>
</dbReference>
<keyword evidence="7 8" id="KW-0131">Cell cycle</keyword>
<dbReference type="InterPro" id="IPR006665">
    <property type="entry name" value="OmpA-like"/>
</dbReference>
<evidence type="ECO:0000256" key="7">
    <source>
        <dbReference type="ARBA" id="ARBA00023306"/>
    </source>
</evidence>
<sequence length="188" mass="20123">MQLNKLLKSLFIALPVVALSACSSSDSATNSTAGQESTNAAESQTTNGAEVQTDTIVVTSVQVDEVMTEAEVRAQAEQELRQINTVFFAFNNSAIAPEYDDILAAHAAFLSADPSVKVTVEGHADERGTPEYNIALGERRAKAVSKYLQALGVSADQISIVSYGEEKPLVLGHTAEDYAKNRRAVLVY</sequence>
<dbReference type="PRINTS" id="PR01021">
    <property type="entry name" value="OMPADOMAIN"/>
</dbReference>
<comment type="subunit">
    <text evidence="8">The Tol-Pal system is composed of five core proteins: the inner membrane proteins TolA, TolQ and TolR, the periplasmic protein TolB and the outer membrane protein Pal. They form a network linking the inner and outer membranes and the peptidoglycan layer.</text>
</comment>
<dbReference type="PROSITE" id="PS51123">
    <property type="entry name" value="OMPA_2"/>
    <property type="match status" value="1"/>
</dbReference>
<protein>
    <recommendedName>
        <fullName evidence="8">Peptidoglycan-associated lipoprotein</fullName>
        <shortName evidence="8">PAL</shortName>
    </recommendedName>
</protein>
<evidence type="ECO:0000256" key="5">
    <source>
        <dbReference type="ARBA" id="ARBA00023237"/>
    </source>
</evidence>
<evidence type="ECO:0000313" key="13">
    <source>
        <dbReference type="Proteomes" id="UP000434870"/>
    </source>
</evidence>
<dbReference type="InterPro" id="IPR039001">
    <property type="entry name" value="Pal"/>
</dbReference>
<dbReference type="GO" id="GO:0051301">
    <property type="term" value="P:cell division"/>
    <property type="evidence" value="ECO:0007669"/>
    <property type="project" value="UniProtKB-UniRule"/>
</dbReference>
<name>A0A6N6RYG0_9GAMM</name>
<dbReference type="InterPro" id="IPR036737">
    <property type="entry name" value="OmpA-like_sf"/>
</dbReference>
<keyword evidence="1 8" id="KW-0132">Cell division</keyword>
<evidence type="ECO:0000259" key="11">
    <source>
        <dbReference type="PROSITE" id="PS51123"/>
    </source>
</evidence>
<keyword evidence="5 8" id="KW-0998">Cell outer membrane</keyword>
<accession>A0A6N6RYG0</accession>
<evidence type="ECO:0000256" key="1">
    <source>
        <dbReference type="ARBA" id="ARBA00022618"/>
    </source>
</evidence>
<evidence type="ECO:0000256" key="8">
    <source>
        <dbReference type="HAMAP-Rule" id="MF_02204"/>
    </source>
</evidence>
<dbReference type="SUPFAM" id="SSF103088">
    <property type="entry name" value="OmpA-like"/>
    <property type="match status" value="1"/>
</dbReference>
<dbReference type="InterPro" id="IPR050330">
    <property type="entry name" value="Bact_OuterMem_StrucFunc"/>
</dbReference>
<evidence type="ECO:0000256" key="2">
    <source>
        <dbReference type="ARBA" id="ARBA00022729"/>
    </source>
</evidence>
<dbReference type="InterPro" id="IPR014169">
    <property type="entry name" value="Pal_lipo_C"/>
</dbReference>
<feature type="signal peptide" evidence="10">
    <location>
        <begin position="1"/>
        <end position="28"/>
    </location>
</feature>
<dbReference type="Pfam" id="PF00691">
    <property type="entry name" value="OmpA"/>
    <property type="match status" value="1"/>
</dbReference>
<dbReference type="AlphaFoldDB" id="A0A6N6RYG0"/>
<dbReference type="CDD" id="cd07185">
    <property type="entry name" value="OmpA_C-like"/>
    <property type="match status" value="1"/>
</dbReference>
<dbReference type="GO" id="GO:0009279">
    <property type="term" value="C:cell outer membrane"/>
    <property type="evidence" value="ECO:0007669"/>
    <property type="project" value="UniProtKB-SubCell"/>
</dbReference>
<dbReference type="EMBL" id="WBVP01000001">
    <property type="protein sequence ID" value="KAB2826493.1"/>
    <property type="molecule type" value="Genomic_DNA"/>
</dbReference>
<comment type="caution">
    <text evidence="12">The sequence shown here is derived from an EMBL/GenBank/DDBJ whole genome shotgun (WGS) entry which is preliminary data.</text>
</comment>
<dbReference type="PANTHER" id="PTHR30329">
    <property type="entry name" value="STATOR ELEMENT OF FLAGELLAR MOTOR COMPLEX"/>
    <property type="match status" value="1"/>
</dbReference>
<feature type="chain" id="PRO_5027026756" description="Peptidoglycan-associated lipoprotein" evidence="10">
    <location>
        <begin position="29"/>
        <end position="188"/>
    </location>
</feature>
<evidence type="ECO:0000256" key="4">
    <source>
        <dbReference type="ARBA" id="ARBA00023139"/>
    </source>
</evidence>
<feature type="domain" description="OmpA-like" evidence="11">
    <location>
        <begin position="75"/>
        <end position="188"/>
    </location>
</feature>
<evidence type="ECO:0000313" key="12">
    <source>
        <dbReference type="EMBL" id="KAB2826493.1"/>
    </source>
</evidence>
<comment type="function">
    <text evidence="8">Part of the Tol-Pal system, which plays a role in outer membrane invagination during cell division and is important for maintaining outer membrane integrity.</text>
</comment>
<evidence type="ECO:0000256" key="9">
    <source>
        <dbReference type="SAM" id="MobiDB-lite"/>
    </source>
</evidence>
<proteinExistence type="inferred from homology"/>
<feature type="compositionally biased region" description="Polar residues" evidence="9">
    <location>
        <begin position="34"/>
        <end position="48"/>
    </location>
</feature>
<evidence type="ECO:0000256" key="3">
    <source>
        <dbReference type="ARBA" id="ARBA00023136"/>
    </source>
</evidence>
<dbReference type="HAMAP" id="MF_02204">
    <property type="entry name" value="Pal"/>
    <property type="match status" value="1"/>
</dbReference>
<comment type="subcellular location">
    <subcellularLocation>
        <location evidence="8">Cell outer membrane</location>
        <topology evidence="8">Lipid-anchor</topology>
    </subcellularLocation>
</comment>
<reference evidence="12 13" key="1">
    <citation type="submission" date="2019-09" db="EMBL/GenBank/DDBJ databases">
        <title>Genome of Aliivibrio finisterrensis LMG 23869 (type strain).</title>
        <authorList>
            <person name="Bowman J.P."/>
        </authorList>
    </citation>
    <scope>NUCLEOTIDE SEQUENCE [LARGE SCALE GENOMIC DNA]</scope>
    <source>
        <strain evidence="12 13">LMG 23869</strain>
    </source>
</reference>
<keyword evidence="3 8" id="KW-0472">Membrane</keyword>
<dbReference type="NCBIfam" id="TIGR02802">
    <property type="entry name" value="Pal_lipo"/>
    <property type="match status" value="1"/>
</dbReference>
<organism evidence="12 13">
    <name type="scientific">Aliivibrio finisterrensis</name>
    <dbReference type="NCBI Taxonomy" id="511998"/>
    <lineage>
        <taxon>Bacteria</taxon>
        <taxon>Pseudomonadati</taxon>
        <taxon>Pseudomonadota</taxon>
        <taxon>Gammaproteobacteria</taxon>
        <taxon>Vibrionales</taxon>
        <taxon>Vibrionaceae</taxon>
        <taxon>Aliivibrio</taxon>
    </lineage>
</organism>
<keyword evidence="4 8" id="KW-0564">Palmitate</keyword>
<comment type="similarity">
    <text evidence="8">Belongs to the Pal lipoprotein family.</text>
</comment>
<dbReference type="InterPro" id="IPR006664">
    <property type="entry name" value="OMP_bac"/>
</dbReference>
<dbReference type="Proteomes" id="UP000434870">
    <property type="component" value="Unassembled WGS sequence"/>
</dbReference>
<dbReference type="PROSITE" id="PS51257">
    <property type="entry name" value="PROKAR_LIPOPROTEIN"/>
    <property type="match status" value="1"/>
</dbReference>
<gene>
    <name evidence="8 12" type="primary">pal</name>
    <name evidence="12" type="ORF">F8B77_01150</name>
</gene>
<evidence type="ECO:0000256" key="10">
    <source>
        <dbReference type="SAM" id="SignalP"/>
    </source>
</evidence>
<dbReference type="RefSeq" id="WP_151652990.1">
    <property type="nucleotide sequence ID" value="NZ_WBVP01000001.1"/>
</dbReference>
<evidence type="ECO:0000256" key="6">
    <source>
        <dbReference type="ARBA" id="ARBA00023288"/>
    </source>
</evidence>
<dbReference type="PANTHER" id="PTHR30329:SF21">
    <property type="entry name" value="LIPOPROTEIN YIAD-RELATED"/>
    <property type="match status" value="1"/>
</dbReference>
<dbReference type="Gene3D" id="3.30.1330.60">
    <property type="entry name" value="OmpA-like domain"/>
    <property type="match status" value="1"/>
</dbReference>
<dbReference type="PROSITE" id="PS01068">
    <property type="entry name" value="OMPA_1"/>
    <property type="match status" value="1"/>
</dbReference>